<dbReference type="PANTHER" id="PTHR13504">
    <property type="entry name" value="FIDO DOMAIN-CONTAINING PROTEIN DDB_G0283145"/>
    <property type="match status" value="1"/>
</dbReference>
<dbReference type="InterPro" id="IPR040198">
    <property type="entry name" value="Fido_containing"/>
</dbReference>
<evidence type="ECO:0000313" key="3">
    <source>
        <dbReference type="Proteomes" id="UP000812031"/>
    </source>
</evidence>
<dbReference type="InterPro" id="IPR025758">
    <property type="entry name" value="Fic/DOC_N"/>
</dbReference>
<keyword evidence="3" id="KW-1185">Reference proteome</keyword>
<evidence type="ECO:0000259" key="1">
    <source>
        <dbReference type="PROSITE" id="PS51459"/>
    </source>
</evidence>
<dbReference type="PANTHER" id="PTHR13504:SF35">
    <property type="entry name" value="PROTEIN ADENYLYLTRANSFERASE SOFIC"/>
    <property type="match status" value="1"/>
</dbReference>
<organism evidence="2 3">
    <name type="scientific">Flavobacterium taihuense</name>
    <dbReference type="NCBI Taxonomy" id="2857508"/>
    <lineage>
        <taxon>Bacteria</taxon>
        <taxon>Pseudomonadati</taxon>
        <taxon>Bacteroidota</taxon>
        <taxon>Flavobacteriia</taxon>
        <taxon>Flavobacteriales</taxon>
        <taxon>Flavobacteriaceae</taxon>
        <taxon>Flavobacterium</taxon>
    </lineage>
</organism>
<comment type="caution">
    <text evidence="2">The sequence shown here is derived from an EMBL/GenBank/DDBJ whole genome shotgun (WGS) entry which is preliminary data.</text>
</comment>
<dbReference type="Pfam" id="PF13784">
    <property type="entry name" value="Fic_N"/>
    <property type="match status" value="1"/>
</dbReference>
<name>A0ABS6Y1B4_9FLAO</name>
<proteinExistence type="predicted"/>
<accession>A0ABS6Y1B4</accession>
<dbReference type="InterPro" id="IPR048770">
    <property type="entry name" value="SoFic-like_C"/>
</dbReference>
<reference evidence="2 3" key="1">
    <citation type="submission" date="2021-07" db="EMBL/GenBank/DDBJ databases">
        <title>Flavobacterium sp. nov. isolated from sediment on the Taihu Lake.</title>
        <authorList>
            <person name="Qu J.-H."/>
        </authorList>
    </citation>
    <scope>NUCLEOTIDE SEQUENCE [LARGE SCALE GENOMIC DNA]</scope>
    <source>
        <strain evidence="2 3">NAS39</strain>
    </source>
</reference>
<dbReference type="Pfam" id="PF21248">
    <property type="entry name" value="SoFic-like_C"/>
    <property type="match status" value="1"/>
</dbReference>
<protein>
    <submittedName>
        <fullName evidence="2">Fic family protein</fullName>
    </submittedName>
</protein>
<sequence length="356" mass="41069">MTDETFVLPILPPPQGLETIAILKQLSQSHRYLAELKGTSKTIPNESILINTLTLQEAKDSSEIENIVTTHDDLYKENILIHTNPATKEVFNYAQGLKLGFEIVRNEKLLLNKHILTIQKELLENNAGFRTQGGTKLVNSQGQTVYTPPQSATEVLDLMSNLEKFINDNDFSDLDALIKMAIIHYQFESIHPFYDGNGRTGRIINILYLVLQGLLDIPILYLSRYITQNKAEYYQVLQDVRTKDDWEHLILYFLKSVEVTAKQTIDLITNINNLMQDYKTDIQTKLPKIYSQDLINNLFRNPYTKIEFLEQELRINKRTAQNYLDKIAESGFLEKTKIGKSNYYMNNALIKVLMNE</sequence>
<gene>
    <name evidence="2" type="ORF">KZH69_19780</name>
</gene>
<dbReference type="RefSeq" id="WP_219319198.1">
    <property type="nucleotide sequence ID" value="NZ_JAHWYN010000035.1"/>
</dbReference>
<dbReference type="InterPro" id="IPR026287">
    <property type="entry name" value="SoFic-like"/>
</dbReference>
<feature type="domain" description="Fido" evidence="1">
    <location>
        <begin position="105"/>
        <end position="255"/>
    </location>
</feature>
<dbReference type="PROSITE" id="PS51459">
    <property type="entry name" value="FIDO"/>
    <property type="match status" value="1"/>
</dbReference>
<dbReference type="Pfam" id="PF02661">
    <property type="entry name" value="Fic"/>
    <property type="match status" value="1"/>
</dbReference>
<dbReference type="EMBL" id="JAHWYN010000035">
    <property type="protein sequence ID" value="MBW4362726.1"/>
    <property type="molecule type" value="Genomic_DNA"/>
</dbReference>
<dbReference type="InterPro" id="IPR003812">
    <property type="entry name" value="Fido"/>
</dbReference>
<evidence type="ECO:0000313" key="2">
    <source>
        <dbReference type="EMBL" id="MBW4362726.1"/>
    </source>
</evidence>
<dbReference type="Proteomes" id="UP000812031">
    <property type="component" value="Unassembled WGS sequence"/>
</dbReference>
<dbReference type="PIRSF" id="PIRSF038925">
    <property type="entry name" value="AMP-prot_trans"/>
    <property type="match status" value="1"/>
</dbReference>